<feature type="domain" description="Cadherin" evidence="9">
    <location>
        <begin position="9"/>
        <end position="68"/>
    </location>
</feature>
<dbReference type="GO" id="GO:0016477">
    <property type="term" value="P:cell migration"/>
    <property type="evidence" value="ECO:0007669"/>
    <property type="project" value="TreeGrafter"/>
</dbReference>
<dbReference type="GO" id="GO:0016342">
    <property type="term" value="C:catenin complex"/>
    <property type="evidence" value="ECO:0007669"/>
    <property type="project" value="TreeGrafter"/>
</dbReference>
<dbReference type="FunFam" id="2.60.40.60:FF:000033">
    <property type="entry name" value="FAT atypical cadherin 1"/>
    <property type="match status" value="1"/>
</dbReference>
<evidence type="ECO:0000313" key="10">
    <source>
        <dbReference type="EnsemblMetazoa" id="XP_020900312.2"/>
    </source>
</evidence>
<dbReference type="GO" id="GO:0005509">
    <property type="term" value="F:calcium ion binding"/>
    <property type="evidence" value="ECO:0007669"/>
    <property type="project" value="UniProtKB-UniRule"/>
</dbReference>
<dbReference type="SUPFAM" id="SSF49313">
    <property type="entry name" value="Cadherin-like"/>
    <property type="match status" value="2"/>
</dbReference>
<dbReference type="AlphaFoldDB" id="A0A913X816"/>
<protein>
    <recommendedName>
        <fullName evidence="9">Cadherin domain-containing protein</fullName>
    </recommendedName>
</protein>
<evidence type="ECO:0000256" key="2">
    <source>
        <dbReference type="ARBA" id="ARBA00022692"/>
    </source>
</evidence>
<dbReference type="Pfam" id="PF00028">
    <property type="entry name" value="Cadherin"/>
    <property type="match status" value="2"/>
</dbReference>
<evidence type="ECO:0000256" key="5">
    <source>
        <dbReference type="ARBA" id="ARBA00022837"/>
    </source>
</evidence>
<dbReference type="GO" id="GO:0045296">
    <property type="term" value="F:cadherin binding"/>
    <property type="evidence" value="ECO:0007669"/>
    <property type="project" value="TreeGrafter"/>
</dbReference>
<dbReference type="RefSeq" id="XP_020900312.2">
    <property type="nucleotide sequence ID" value="XM_021044653.2"/>
</dbReference>
<evidence type="ECO:0000256" key="4">
    <source>
        <dbReference type="ARBA" id="ARBA00022737"/>
    </source>
</evidence>
<dbReference type="GO" id="GO:0008013">
    <property type="term" value="F:beta-catenin binding"/>
    <property type="evidence" value="ECO:0007669"/>
    <property type="project" value="TreeGrafter"/>
</dbReference>
<dbReference type="KEGG" id="epa:110238954"/>
<accession>A0A913X816</accession>
<dbReference type="PRINTS" id="PR00205">
    <property type="entry name" value="CADHERIN"/>
</dbReference>
<keyword evidence="2" id="KW-0812">Transmembrane</keyword>
<dbReference type="InterPro" id="IPR039808">
    <property type="entry name" value="Cadherin"/>
</dbReference>
<dbReference type="Gene3D" id="2.60.40.60">
    <property type="entry name" value="Cadherins"/>
    <property type="match status" value="2"/>
</dbReference>
<evidence type="ECO:0000259" key="9">
    <source>
        <dbReference type="PROSITE" id="PS50268"/>
    </source>
</evidence>
<dbReference type="CDD" id="cd11304">
    <property type="entry name" value="Cadherin_repeat"/>
    <property type="match status" value="2"/>
</dbReference>
<evidence type="ECO:0000256" key="6">
    <source>
        <dbReference type="ARBA" id="ARBA00022989"/>
    </source>
</evidence>
<sequence>MSGNTNTDFTIDSNGTVITARALDYETTPSYTLTVKSRDSSSPSNLQRHVNLEISIAVTPVNEHPPVFTSSSYTHNIQEDTVIGTSLIRVTATDDDNGPQGEVSYSLSSSSFYIDATNGIIRLKAALDRESTSSYSLMVTAHDNDPVTSDRKSANVTV</sequence>
<dbReference type="PROSITE" id="PS50268">
    <property type="entry name" value="CADHERIN_2"/>
    <property type="match status" value="2"/>
</dbReference>
<evidence type="ECO:0000256" key="1">
    <source>
        <dbReference type="ARBA" id="ARBA00004167"/>
    </source>
</evidence>
<keyword evidence="5 8" id="KW-0106">Calcium</keyword>
<dbReference type="PANTHER" id="PTHR24027">
    <property type="entry name" value="CADHERIN-23"/>
    <property type="match status" value="1"/>
</dbReference>
<dbReference type="OrthoDB" id="5989109at2759"/>
<dbReference type="InterPro" id="IPR015919">
    <property type="entry name" value="Cadherin-like_sf"/>
</dbReference>
<comment type="subcellular location">
    <subcellularLocation>
        <location evidence="1">Membrane</location>
        <topology evidence="1">Single-pass membrane protein</topology>
    </subcellularLocation>
</comment>
<proteinExistence type="predicted"/>
<keyword evidence="11" id="KW-1185">Reference proteome</keyword>
<evidence type="ECO:0000313" key="11">
    <source>
        <dbReference type="Proteomes" id="UP000887567"/>
    </source>
</evidence>
<keyword evidence="4" id="KW-0677">Repeat</keyword>
<evidence type="ECO:0000256" key="3">
    <source>
        <dbReference type="ARBA" id="ARBA00022729"/>
    </source>
</evidence>
<dbReference type="SMART" id="SM00112">
    <property type="entry name" value="CA"/>
    <property type="match status" value="2"/>
</dbReference>
<reference evidence="10" key="1">
    <citation type="submission" date="2022-11" db="UniProtKB">
        <authorList>
            <consortium name="EnsemblMetazoa"/>
        </authorList>
    </citation>
    <scope>IDENTIFICATION</scope>
</reference>
<name>A0A913X816_EXADI</name>
<dbReference type="GeneID" id="110238954"/>
<dbReference type="PANTHER" id="PTHR24027:SF438">
    <property type="entry name" value="CADHERIN 23"/>
    <property type="match status" value="1"/>
</dbReference>
<organism evidence="10 11">
    <name type="scientific">Exaiptasia diaphana</name>
    <name type="common">Tropical sea anemone</name>
    <name type="synonym">Aiptasia pulchella</name>
    <dbReference type="NCBI Taxonomy" id="2652724"/>
    <lineage>
        <taxon>Eukaryota</taxon>
        <taxon>Metazoa</taxon>
        <taxon>Cnidaria</taxon>
        <taxon>Anthozoa</taxon>
        <taxon>Hexacorallia</taxon>
        <taxon>Actiniaria</taxon>
        <taxon>Aiptasiidae</taxon>
        <taxon>Exaiptasia</taxon>
    </lineage>
</organism>
<dbReference type="GO" id="GO:0007156">
    <property type="term" value="P:homophilic cell adhesion via plasma membrane adhesion molecules"/>
    <property type="evidence" value="ECO:0007669"/>
    <property type="project" value="InterPro"/>
</dbReference>
<keyword evidence="3" id="KW-0732">Signal</keyword>
<dbReference type="InterPro" id="IPR002126">
    <property type="entry name" value="Cadherin-like_dom"/>
</dbReference>
<keyword evidence="7" id="KW-0472">Membrane</keyword>
<evidence type="ECO:0000256" key="7">
    <source>
        <dbReference type="ARBA" id="ARBA00023136"/>
    </source>
</evidence>
<feature type="domain" description="Cadherin" evidence="9">
    <location>
        <begin position="69"/>
        <end position="158"/>
    </location>
</feature>
<keyword evidence="6" id="KW-1133">Transmembrane helix</keyword>
<dbReference type="OMA" id="HNARIVY"/>
<dbReference type="EnsemblMetazoa" id="XM_021044653.2">
    <property type="protein sequence ID" value="XP_020900312.2"/>
    <property type="gene ID" value="LOC110238954"/>
</dbReference>
<evidence type="ECO:0000256" key="8">
    <source>
        <dbReference type="PROSITE-ProRule" id="PRU00043"/>
    </source>
</evidence>
<dbReference type="Proteomes" id="UP000887567">
    <property type="component" value="Unplaced"/>
</dbReference>